<dbReference type="Gene3D" id="1.20.120.720">
    <property type="entry name" value="Myosin VI head, motor domain, U50 subdomain"/>
    <property type="match status" value="1"/>
</dbReference>
<keyword evidence="5 7" id="KW-0505">Motor protein</keyword>
<dbReference type="PROSITE" id="PS51456">
    <property type="entry name" value="MYOSIN_MOTOR"/>
    <property type="match status" value="1"/>
</dbReference>
<sequence length="1010" mass="116397">MAGIQEGPEYGIGDFVLLESLTMSDFMHNLKLRFEKGKLYTYIGEVVVSVNPYRPVNIYGKDIVQAYQGREIYENPPHIFALADAAYKSMKRRSRDTCIVISGESGSGKTEASKIVMRYIAAVTNISGQKEIERVKNVLIQSNCILEAFGNAKTNRNDNSSRFGKYMDINFDFKGDPIGGHINNYLLEKSRVVMQQKGERNFHSFYQLLYGSPDSKLVELSITRDVKRYHYINQGGEPKVGSIDDKHDYRAVMDAMKAIGFAFKHAETLWKIVAAILHLGNVEFEEKGIDDHDAKVKQQFELKTIAGLLSLDEFELERALCHRTVAAAGEVMDKQLTVPQAEYAKDAFAKAIYERMFTWIVSRINQAIEIKSDVIKHGRNTVIGVLDIYGFEIFDNNSFEQFCINYCNEKLQQLFIELVLKQEQEEYMKEGIEWEHVEYFNNKVICDLVEEPHRGIIATLDEACLNVGKVTDKMFLEAMNQKYGDHKHYTSRKLKTGDKSLEYDINFKIKHYAGDVKYSVVNFIDKNKDTLFQDFKRLLYNSDNELLKIMWPEGAQAVTKVTKRPLTAGTNFRNSIIALVEILASKEPYYVRCVKPNEEKSPVLFDDERVQHQVMYLGLLENVRVRRAGFAYRMEYKRFLQRYKMISQFTWPNFRGGPDRDGVRVIIDEQGFRNDVQYGRTKVFIRSPKTIFELEGARARLIPGLVIFLQKLWRGGLARLRAKRMRAIYKIMDAYKRYKLKSYIRLLANTFRQSGQMRDWGRSIPWPEPPKVLAEYVALLHKVQRRWIYNMILKNVPVDERPGLRLKICATEALKGRRREWGIKRKWQGNYLADPKDNQNTADYVSTISRLKNNDNFQKVLFSSTAKKVNRFNKCEDRAFAFTEKFIYKLDPKKHFRPMRAGIPCTDITGVSVTEGPDQLVIVHLQGGNDLVICLHTSTQEERVGELIGILCRLWQKIQKRDLRVVVGSNLQCMLGDKSRTINVEIGNGAAPLFKKNGNGFILTAPSVST</sequence>
<dbReference type="GO" id="GO:0016459">
    <property type="term" value="C:myosin complex"/>
    <property type="evidence" value="ECO:0007669"/>
    <property type="project" value="UniProtKB-KW"/>
</dbReference>
<evidence type="ECO:0000313" key="8">
    <source>
        <dbReference type="EMBL" id="CAH1788197.1"/>
    </source>
</evidence>
<proteinExistence type="inferred from homology"/>
<evidence type="ECO:0000256" key="2">
    <source>
        <dbReference type="ARBA" id="ARBA00022741"/>
    </source>
</evidence>
<dbReference type="InterPro" id="IPR036072">
    <property type="entry name" value="MYSc_Myo1"/>
</dbReference>
<dbReference type="GO" id="GO:0007015">
    <property type="term" value="P:actin filament organization"/>
    <property type="evidence" value="ECO:0007669"/>
    <property type="project" value="TreeGrafter"/>
</dbReference>
<dbReference type="Gene3D" id="1.20.5.4820">
    <property type="match status" value="1"/>
</dbReference>
<dbReference type="InterPro" id="IPR036961">
    <property type="entry name" value="Kinesin_motor_dom_sf"/>
</dbReference>
<dbReference type="PROSITE" id="PS51757">
    <property type="entry name" value="TH1"/>
    <property type="match status" value="1"/>
</dbReference>
<dbReference type="InterPro" id="IPR027417">
    <property type="entry name" value="P-loop_NTPase"/>
</dbReference>
<dbReference type="GO" id="GO:0051015">
    <property type="term" value="F:actin filament binding"/>
    <property type="evidence" value="ECO:0007669"/>
    <property type="project" value="TreeGrafter"/>
</dbReference>
<evidence type="ECO:0000313" key="9">
    <source>
        <dbReference type="Proteomes" id="UP000749559"/>
    </source>
</evidence>
<accession>A0A8J1Y456</accession>
<dbReference type="Gene3D" id="1.10.10.820">
    <property type="match status" value="1"/>
</dbReference>
<dbReference type="Proteomes" id="UP000749559">
    <property type="component" value="Unassembled WGS sequence"/>
</dbReference>
<evidence type="ECO:0000256" key="4">
    <source>
        <dbReference type="ARBA" id="ARBA00023123"/>
    </source>
</evidence>
<dbReference type="Pfam" id="PF06017">
    <property type="entry name" value="Myosin_TH1"/>
    <property type="match status" value="1"/>
</dbReference>
<keyword evidence="6 7" id="KW-0009">Actin-binding</keyword>
<dbReference type="GO" id="GO:0005524">
    <property type="term" value="F:ATP binding"/>
    <property type="evidence" value="ECO:0007669"/>
    <property type="project" value="UniProtKB-UniRule"/>
</dbReference>
<dbReference type="OrthoDB" id="6108017at2759"/>
<dbReference type="EMBL" id="CAIIXF020000007">
    <property type="protein sequence ID" value="CAH1788197.1"/>
    <property type="molecule type" value="Genomic_DNA"/>
</dbReference>
<dbReference type="PRINTS" id="PR00193">
    <property type="entry name" value="MYOSINHEAVY"/>
</dbReference>
<keyword evidence="3 7" id="KW-0067">ATP-binding</keyword>
<dbReference type="FunFam" id="1.20.58.530:FF:000004">
    <property type="entry name" value="Unconventional myosin ID"/>
    <property type="match status" value="1"/>
</dbReference>
<dbReference type="CDD" id="cd01378">
    <property type="entry name" value="MYSc_Myo1"/>
    <property type="match status" value="1"/>
</dbReference>
<evidence type="ECO:0000256" key="1">
    <source>
        <dbReference type="ARBA" id="ARBA00008314"/>
    </source>
</evidence>
<dbReference type="GO" id="GO:0005737">
    <property type="term" value="C:cytoplasm"/>
    <property type="evidence" value="ECO:0007669"/>
    <property type="project" value="TreeGrafter"/>
</dbReference>
<evidence type="ECO:0000256" key="6">
    <source>
        <dbReference type="ARBA" id="ARBA00023203"/>
    </source>
</evidence>
<evidence type="ECO:0000256" key="7">
    <source>
        <dbReference type="PROSITE-ProRule" id="PRU00782"/>
    </source>
</evidence>
<dbReference type="GO" id="GO:0005902">
    <property type="term" value="C:microvillus"/>
    <property type="evidence" value="ECO:0007669"/>
    <property type="project" value="TreeGrafter"/>
</dbReference>
<dbReference type="Gene3D" id="1.20.58.530">
    <property type="match status" value="1"/>
</dbReference>
<comment type="caution">
    <text evidence="8">The sequence shown here is derived from an EMBL/GenBank/DDBJ whole genome shotgun (WGS) entry which is preliminary data.</text>
</comment>
<gene>
    <name evidence="8" type="ORF">OFUS_LOCUS13772</name>
</gene>
<keyword evidence="2 7" id="KW-0547">Nucleotide-binding</keyword>
<reference evidence="8" key="1">
    <citation type="submission" date="2022-03" db="EMBL/GenBank/DDBJ databases">
        <authorList>
            <person name="Martin C."/>
        </authorList>
    </citation>
    <scope>NUCLEOTIDE SEQUENCE</scope>
</reference>
<dbReference type="InterPro" id="IPR001609">
    <property type="entry name" value="Myosin_head_motor_dom-like"/>
</dbReference>
<comment type="similarity">
    <text evidence="1 7">Belongs to the TRAFAC class myosin-kinesin ATPase superfamily. Myosin family.</text>
</comment>
<dbReference type="GO" id="GO:0000146">
    <property type="term" value="F:microfilament motor activity"/>
    <property type="evidence" value="ECO:0007669"/>
    <property type="project" value="TreeGrafter"/>
</dbReference>
<dbReference type="SMART" id="SM00242">
    <property type="entry name" value="MYSc"/>
    <property type="match status" value="1"/>
</dbReference>
<dbReference type="GO" id="GO:0005886">
    <property type="term" value="C:plasma membrane"/>
    <property type="evidence" value="ECO:0007669"/>
    <property type="project" value="TreeGrafter"/>
</dbReference>
<evidence type="ECO:0000256" key="5">
    <source>
        <dbReference type="ARBA" id="ARBA00023175"/>
    </source>
</evidence>
<evidence type="ECO:0000256" key="3">
    <source>
        <dbReference type="ARBA" id="ARBA00022840"/>
    </source>
</evidence>
<dbReference type="SUPFAM" id="SSF52540">
    <property type="entry name" value="P-loop containing nucleoside triphosphate hydrolases"/>
    <property type="match status" value="1"/>
</dbReference>
<dbReference type="Pfam" id="PF00063">
    <property type="entry name" value="Myosin_head"/>
    <property type="match status" value="1"/>
</dbReference>
<dbReference type="PROSITE" id="PS50096">
    <property type="entry name" value="IQ"/>
    <property type="match status" value="1"/>
</dbReference>
<feature type="binding site" evidence="7">
    <location>
        <begin position="103"/>
        <end position="110"/>
    </location>
    <ligand>
        <name>ATP</name>
        <dbReference type="ChEBI" id="CHEBI:30616"/>
    </ligand>
</feature>
<name>A0A8J1Y456_OWEFU</name>
<dbReference type="GO" id="GO:0030048">
    <property type="term" value="P:actin filament-based movement"/>
    <property type="evidence" value="ECO:0007669"/>
    <property type="project" value="TreeGrafter"/>
</dbReference>
<keyword evidence="9" id="KW-1185">Reference proteome</keyword>
<dbReference type="PANTHER" id="PTHR13140">
    <property type="entry name" value="MYOSIN"/>
    <property type="match status" value="1"/>
</dbReference>
<dbReference type="InterPro" id="IPR010926">
    <property type="entry name" value="Myosin_TH1"/>
</dbReference>
<protein>
    <submittedName>
        <fullName evidence="8">Uncharacterized protein</fullName>
    </submittedName>
</protein>
<dbReference type="FunFam" id="1.10.10.820:FF:000001">
    <property type="entry name" value="Myosin heavy chain"/>
    <property type="match status" value="1"/>
</dbReference>
<dbReference type="AlphaFoldDB" id="A0A8J1Y456"/>
<keyword evidence="4 7" id="KW-0518">Myosin</keyword>
<organism evidence="8 9">
    <name type="scientific">Owenia fusiformis</name>
    <name type="common">Polychaete worm</name>
    <dbReference type="NCBI Taxonomy" id="6347"/>
    <lineage>
        <taxon>Eukaryota</taxon>
        <taxon>Metazoa</taxon>
        <taxon>Spiralia</taxon>
        <taxon>Lophotrochozoa</taxon>
        <taxon>Annelida</taxon>
        <taxon>Polychaeta</taxon>
        <taxon>Sedentaria</taxon>
        <taxon>Canalipalpata</taxon>
        <taxon>Sabellida</taxon>
        <taxon>Oweniida</taxon>
        <taxon>Oweniidae</taxon>
        <taxon>Owenia</taxon>
    </lineage>
</organism>
<dbReference type="GO" id="GO:0006897">
    <property type="term" value="P:endocytosis"/>
    <property type="evidence" value="ECO:0007669"/>
    <property type="project" value="TreeGrafter"/>
</dbReference>
<feature type="region of interest" description="Actin-binding" evidence="7">
    <location>
        <begin position="576"/>
        <end position="598"/>
    </location>
</feature>
<dbReference type="Gene3D" id="3.40.850.10">
    <property type="entry name" value="Kinesin motor domain"/>
    <property type="match status" value="1"/>
</dbReference>
<dbReference type="PANTHER" id="PTHR13140:SF713">
    <property type="entry name" value="UNCONVENTIONAL MYOSIN ID"/>
    <property type="match status" value="1"/>
</dbReference>